<dbReference type="Gene3D" id="3.40.50.1820">
    <property type="entry name" value="alpha/beta hydrolase"/>
    <property type="match status" value="1"/>
</dbReference>
<gene>
    <name evidence="2" type="ORF">ACFFHM_01500</name>
</gene>
<dbReference type="Proteomes" id="UP001589838">
    <property type="component" value="Unassembled WGS sequence"/>
</dbReference>
<dbReference type="PANTHER" id="PTHR43265:SF1">
    <property type="entry name" value="ESTERASE ESTD"/>
    <property type="match status" value="1"/>
</dbReference>
<dbReference type="SUPFAM" id="SSF53474">
    <property type="entry name" value="alpha/beta-Hydrolases"/>
    <property type="match status" value="1"/>
</dbReference>
<proteinExistence type="predicted"/>
<organism evidence="2 3">
    <name type="scientific">Halalkalibacter kiskunsagensis</name>
    <dbReference type="NCBI Taxonomy" id="1548599"/>
    <lineage>
        <taxon>Bacteria</taxon>
        <taxon>Bacillati</taxon>
        <taxon>Bacillota</taxon>
        <taxon>Bacilli</taxon>
        <taxon>Bacillales</taxon>
        <taxon>Bacillaceae</taxon>
        <taxon>Halalkalibacter</taxon>
    </lineage>
</organism>
<dbReference type="InterPro" id="IPR029058">
    <property type="entry name" value="AB_hydrolase_fold"/>
</dbReference>
<sequence>MTEKEVQFGKSNQIFGTLTYPETSPIALPAILLVAGSGPIDRNGNGKGKGQLFHLYDKLAAFLTDQGFITLRYDKRGIGKSEGVFGKTGFWDLVHDAKAAIHYLKQQPIVDRNKIFLLGHSEGCLLAPEIEKGEDLAGLVLIAGAGQTLEEALGYQRGLVVRSLQEQRGVKGMLLSLLKVAKKAEKQGVKFDEKVRSSKKDVIRYQGAKIPAKWFREHYQYNVLSGLSQVTCPILAVTGSKDVQATPEKVHEITSYTNVDTETRIIVGMNHMLRDQADDAQILQIKKAYKNIGEKPLSPAFLEVLKKWLNRHV</sequence>
<keyword evidence="2" id="KW-0378">Hydrolase</keyword>
<keyword evidence="3" id="KW-1185">Reference proteome</keyword>
<dbReference type="GO" id="GO:0016787">
    <property type="term" value="F:hydrolase activity"/>
    <property type="evidence" value="ECO:0007669"/>
    <property type="project" value="UniProtKB-KW"/>
</dbReference>
<evidence type="ECO:0000259" key="1">
    <source>
        <dbReference type="Pfam" id="PF12146"/>
    </source>
</evidence>
<dbReference type="RefSeq" id="WP_335962703.1">
    <property type="nucleotide sequence ID" value="NZ_JAXBLX010000033.1"/>
</dbReference>
<dbReference type="InterPro" id="IPR053145">
    <property type="entry name" value="AB_hydrolase_Est10"/>
</dbReference>
<evidence type="ECO:0000313" key="3">
    <source>
        <dbReference type="Proteomes" id="UP001589838"/>
    </source>
</evidence>
<dbReference type="Pfam" id="PF12146">
    <property type="entry name" value="Hydrolase_4"/>
    <property type="match status" value="1"/>
</dbReference>
<feature type="domain" description="Serine aminopeptidase S33" evidence="1">
    <location>
        <begin position="50"/>
        <end position="273"/>
    </location>
</feature>
<evidence type="ECO:0000313" key="2">
    <source>
        <dbReference type="EMBL" id="MFC0469247.1"/>
    </source>
</evidence>
<comment type="caution">
    <text evidence="2">The sequence shown here is derived from an EMBL/GenBank/DDBJ whole genome shotgun (WGS) entry which is preliminary data.</text>
</comment>
<dbReference type="PANTHER" id="PTHR43265">
    <property type="entry name" value="ESTERASE ESTD"/>
    <property type="match status" value="1"/>
</dbReference>
<name>A0ABV6K8J2_9BACI</name>
<protein>
    <submittedName>
        <fullName evidence="2">Alpha/beta hydrolase</fullName>
    </submittedName>
</protein>
<dbReference type="InterPro" id="IPR022742">
    <property type="entry name" value="Hydrolase_4"/>
</dbReference>
<dbReference type="EMBL" id="JBHLUX010000003">
    <property type="protein sequence ID" value="MFC0469247.1"/>
    <property type="molecule type" value="Genomic_DNA"/>
</dbReference>
<reference evidence="2 3" key="1">
    <citation type="submission" date="2024-09" db="EMBL/GenBank/DDBJ databases">
        <authorList>
            <person name="Sun Q."/>
            <person name="Mori K."/>
        </authorList>
    </citation>
    <scope>NUCLEOTIDE SEQUENCE [LARGE SCALE GENOMIC DNA]</scope>
    <source>
        <strain evidence="2 3">NCAIM B.02610</strain>
    </source>
</reference>
<accession>A0ABV6K8J2</accession>